<evidence type="ECO:0000313" key="2">
    <source>
        <dbReference type="EMBL" id="SVA32746.1"/>
    </source>
</evidence>
<accession>A0A381UX88</accession>
<dbReference type="EMBL" id="UINC01007335">
    <property type="protein sequence ID" value="SVA32746.1"/>
    <property type="molecule type" value="Genomic_DNA"/>
</dbReference>
<reference evidence="2" key="1">
    <citation type="submission" date="2018-05" db="EMBL/GenBank/DDBJ databases">
        <authorList>
            <person name="Lanie J.A."/>
            <person name="Ng W.-L."/>
            <person name="Kazmierczak K.M."/>
            <person name="Andrzejewski T.M."/>
            <person name="Davidsen T.M."/>
            <person name="Wayne K.J."/>
            <person name="Tettelin H."/>
            <person name="Glass J.I."/>
            <person name="Rusch D."/>
            <person name="Podicherti R."/>
            <person name="Tsui H.-C.T."/>
            <person name="Winkler M.E."/>
        </authorList>
    </citation>
    <scope>NUCLEOTIDE SEQUENCE</scope>
</reference>
<gene>
    <name evidence="2" type="ORF">METZ01_LOCUS85600</name>
</gene>
<evidence type="ECO:0000256" key="1">
    <source>
        <dbReference type="SAM" id="Coils"/>
    </source>
</evidence>
<organism evidence="2">
    <name type="scientific">marine metagenome</name>
    <dbReference type="NCBI Taxonomy" id="408172"/>
    <lineage>
        <taxon>unclassified sequences</taxon>
        <taxon>metagenomes</taxon>
        <taxon>ecological metagenomes</taxon>
    </lineage>
</organism>
<protein>
    <submittedName>
        <fullName evidence="2">Uncharacterized protein</fullName>
    </submittedName>
</protein>
<dbReference type="AlphaFoldDB" id="A0A381UX88"/>
<feature type="coiled-coil region" evidence="1">
    <location>
        <begin position="78"/>
        <end position="112"/>
    </location>
</feature>
<name>A0A381UX88_9ZZZZ</name>
<keyword evidence="1" id="KW-0175">Coiled coil</keyword>
<proteinExistence type="predicted"/>
<sequence>MKKIIVSTVLLICFSYVANAQEIEDIKKCSLINDPMKRLACFDNLVKGESESPKDEVKPVVAKVEPKETDLVIEEDVSKSSEEIIEGQQEKIVSLERRIKRITRQRDVEKQKNEDKYQSFSATVVSASLINYKFRFKLDNGETWQLTDSVRRAGLKKGETIRIVPGEMRSFFLESSKGRFRVKKIK</sequence>